<dbReference type="STRING" id="5601.A0A0D2CW89"/>
<feature type="compositionally biased region" description="Polar residues" evidence="1">
    <location>
        <begin position="708"/>
        <end position="722"/>
    </location>
</feature>
<dbReference type="AlphaFoldDB" id="A0A0D2CW89"/>
<name>A0A0D2CW89_9EURO</name>
<dbReference type="EMBL" id="KN846958">
    <property type="protein sequence ID" value="KIW69421.1"/>
    <property type="molecule type" value="Genomic_DNA"/>
</dbReference>
<feature type="transmembrane region" description="Helical" evidence="2">
    <location>
        <begin position="72"/>
        <end position="96"/>
    </location>
</feature>
<feature type="region of interest" description="Disordered" evidence="1">
    <location>
        <begin position="701"/>
        <end position="728"/>
    </location>
</feature>
<evidence type="ECO:0000256" key="1">
    <source>
        <dbReference type="SAM" id="MobiDB-lite"/>
    </source>
</evidence>
<reference evidence="3 4" key="1">
    <citation type="submission" date="2015-01" db="EMBL/GenBank/DDBJ databases">
        <title>The Genome Sequence of Capronia semiimmersa CBS27337.</title>
        <authorList>
            <consortium name="The Broad Institute Genomics Platform"/>
            <person name="Cuomo C."/>
            <person name="de Hoog S."/>
            <person name="Gorbushina A."/>
            <person name="Stielow B."/>
            <person name="Teixiera M."/>
            <person name="Abouelleil A."/>
            <person name="Chapman S.B."/>
            <person name="Priest M."/>
            <person name="Young S.K."/>
            <person name="Wortman J."/>
            <person name="Nusbaum C."/>
            <person name="Birren B."/>
        </authorList>
    </citation>
    <scope>NUCLEOTIDE SEQUENCE [LARGE SCALE GENOMIC DNA]</scope>
    <source>
        <strain evidence="3 4">CBS 27337</strain>
    </source>
</reference>
<organism evidence="3 4">
    <name type="scientific">Phialophora macrospora</name>
    <dbReference type="NCBI Taxonomy" id="1851006"/>
    <lineage>
        <taxon>Eukaryota</taxon>
        <taxon>Fungi</taxon>
        <taxon>Dikarya</taxon>
        <taxon>Ascomycota</taxon>
        <taxon>Pezizomycotina</taxon>
        <taxon>Eurotiomycetes</taxon>
        <taxon>Chaetothyriomycetidae</taxon>
        <taxon>Chaetothyriales</taxon>
        <taxon>Herpotrichiellaceae</taxon>
        <taxon>Phialophora</taxon>
    </lineage>
</organism>
<dbReference type="InterPro" id="IPR021514">
    <property type="entry name" value="DUF3176"/>
</dbReference>
<evidence type="ECO:0000313" key="3">
    <source>
        <dbReference type="EMBL" id="KIW69421.1"/>
    </source>
</evidence>
<sequence>MSLDIYRRLWRPATNGLGASTEKLNDWHNSVKMDGSLSSQSSTHGGIVGQAGFSKSFHKRPSWWTRMSLDNWVWEMSAALLCICILAAIIGILFAYNNRRVPDLPDGLNINAIVSLLASFAKAALLVVVASALRQEKWLWFIDKPRPLTTVDAFEEASRGPYGSAMLILSRRGSIRALLAALVTVLALGFEPFLQQVLNTVIRETPIASEPASIRTPTSYNESVVGNLGGSGLSLNALIGAFGGAAGAVPAPLCSSGNCTWPAYNTLAMCTLCQDMTAKVKLSGDSHNINLTSHLEKFSQGNNTPSTSSWTPRYAFPNGNPIDVLTSLDLQLGSSVQWSVNYPRRVVWPLNIDPTPDSHWAYSWDNKSYGGVDSPLFAMGYLDLNLTADFGQLAVQKATECAFTPCVRTMDTSIRNGAVVSNATSTNYGTIIIGESQPDGRVLTGWNVTVNGTNYHIYDAGNDDSQGRAFLLIQALRIALEGNTTYSHSGYWYPNPSDGEAFDFDSTGFSQSYGGPWSSAGQQAIDGNGDFSDVVDGVGRALTGKFQQVQDSVAIGTTLHSEAVVLVRWEWIAYPLALTVLGLAGLLLTILSTHHQRMAVWKESTLPLLFRYTGGAAGDSTVSPAPKHHHYDNHEDDTFNGDGGHLPHVTTALTLSAIPTPESNRVSSIVTQAAGEQVQLRRRDSFWVLDPTTSTSRVPIISEDTDHTTPASRLVPSSSEALSHSGPGFRMQDLQLEFEPPPREISRDHRQGRLI</sequence>
<keyword evidence="2" id="KW-1133">Transmembrane helix</keyword>
<accession>A0A0D2CW89</accession>
<evidence type="ECO:0000313" key="4">
    <source>
        <dbReference type="Proteomes" id="UP000054266"/>
    </source>
</evidence>
<gene>
    <name evidence="3" type="ORF">PV04_05299</name>
</gene>
<protein>
    <submittedName>
        <fullName evidence="3">Uncharacterized protein</fullName>
    </submittedName>
</protein>
<dbReference type="HOGENOM" id="CLU_015092_4_1_1"/>
<feature type="transmembrane region" description="Helical" evidence="2">
    <location>
        <begin position="108"/>
        <end position="133"/>
    </location>
</feature>
<dbReference type="PANTHER" id="PTHR35394">
    <property type="entry name" value="DUF3176 DOMAIN-CONTAINING PROTEIN"/>
    <property type="match status" value="1"/>
</dbReference>
<dbReference type="Pfam" id="PF11374">
    <property type="entry name" value="DUF3176"/>
    <property type="match status" value="1"/>
</dbReference>
<keyword evidence="4" id="KW-1185">Reference proteome</keyword>
<keyword evidence="2" id="KW-0812">Transmembrane</keyword>
<keyword evidence="2" id="KW-0472">Membrane</keyword>
<proteinExistence type="predicted"/>
<feature type="transmembrane region" description="Helical" evidence="2">
    <location>
        <begin position="571"/>
        <end position="591"/>
    </location>
</feature>
<dbReference type="Proteomes" id="UP000054266">
    <property type="component" value="Unassembled WGS sequence"/>
</dbReference>
<feature type="transmembrane region" description="Helical" evidence="2">
    <location>
        <begin position="175"/>
        <end position="194"/>
    </location>
</feature>
<dbReference type="PANTHER" id="PTHR35394:SF5">
    <property type="entry name" value="DUF3176 DOMAIN-CONTAINING PROTEIN"/>
    <property type="match status" value="1"/>
</dbReference>
<evidence type="ECO:0000256" key="2">
    <source>
        <dbReference type="SAM" id="Phobius"/>
    </source>
</evidence>